<accession>A0AAF1KUN9</accession>
<name>A0AAF1KUN9_9PROT</name>
<evidence type="ECO:0000313" key="2">
    <source>
        <dbReference type="Proteomes" id="UP001196068"/>
    </source>
</evidence>
<dbReference type="Proteomes" id="UP001196068">
    <property type="component" value="Unassembled WGS sequence"/>
</dbReference>
<comment type="caution">
    <text evidence="1">The sequence shown here is derived from an EMBL/GenBank/DDBJ whole genome shotgun (WGS) entry which is preliminary data.</text>
</comment>
<sequence>MTRHPATAIAQTLDAATYAGYRAGFEAARAEAAAIADHAGQAALGTLIRAMRALPDRTERPA</sequence>
<gene>
    <name evidence="1" type="ORF">GXW79_16350</name>
</gene>
<evidence type="ECO:0000313" key="1">
    <source>
        <dbReference type="EMBL" id="MBR0656652.1"/>
    </source>
</evidence>
<proteinExistence type="predicted"/>
<dbReference type="AlphaFoldDB" id="A0AAF1KUN9"/>
<protein>
    <submittedName>
        <fullName evidence="1">Uncharacterized protein</fullName>
    </submittedName>
</protein>
<reference evidence="1" key="1">
    <citation type="submission" date="2020-01" db="EMBL/GenBank/DDBJ databases">
        <authorList>
            <person name="Rat A."/>
        </authorList>
    </citation>
    <scope>NUCLEOTIDE SEQUENCE</scope>
    <source>
        <strain evidence="1">LMG 28251</strain>
    </source>
</reference>
<organism evidence="1 2">
    <name type="scientific">Plastoroseomonas arctica</name>
    <dbReference type="NCBI Taxonomy" id="1509237"/>
    <lineage>
        <taxon>Bacteria</taxon>
        <taxon>Pseudomonadati</taxon>
        <taxon>Pseudomonadota</taxon>
        <taxon>Alphaproteobacteria</taxon>
        <taxon>Acetobacterales</taxon>
        <taxon>Acetobacteraceae</taxon>
        <taxon>Plastoroseomonas</taxon>
    </lineage>
</organism>
<dbReference type="EMBL" id="JAAEDH010000020">
    <property type="protein sequence ID" value="MBR0656652.1"/>
    <property type="molecule type" value="Genomic_DNA"/>
</dbReference>
<reference evidence="1" key="2">
    <citation type="journal article" date="2021" name="Syst. Appl. Microbiol.">
        <title>Roseomonas hellenica sp. nov., isolated from roots of wild-growing Alkanna tinctoria.</title>
        <authorList>
            <person name="Rat A."/>
            <person name="Naranjo H.D."/>
            <person name="Lebbe L."/>
            <person name="Cnockaert M."/>
            <person name="Krigas N."/>
            <person name="Grigoriadou K."/>
            <person name="Maloupa E."/>
            <person name="Willems A."/>
        </authorList>
    </citation>
    <scope>NUCLEOTIDE SEQUENCE</scope>
    <source>
        <strain evidence="1">LMG 28251</strain>
    </source>
</reference>
<keyword evidence="2" id="KW-1185">Reference proteome</keyword>
<dbReference type="RefSeq" id="WP_211875513.1">
    <property type="nucleotide sequence ID" value="NZ_JAAEDH010000020.1"/>
</dbReference>